<evidence type="ECO:0000256" key="3">
    <source>
        <dbReference type="ARBA" id="ARBA00022448"/>
    </source>
</evidence>
<dbReference type="NCBIfam" id="NF037995">
    <property type="entry name" value="TRAP_S1"/>
    <property type="match status" value="1"/>
</dbReference>
<dbReference type="NCBIfam" id="TIGR00787">
    <property type="entry name" value="dctP"/>
    <property type="match status" value="1"/>
</dbReference>
<dbReference type="Gene3D" id="3.40.190.170">
    <property type="entry name" value="Bacterial extracellular solute-binding protein, family 7"/>
    <property type="match status" value="1"/>
</dbReference>
<keyword evidence="3" id="KW-0813">Transport</keyword>
<dbReference type="PANTHER" id="PTHR33376">
    <property type="match status" value="1"/>
</dbReference>
<accession>A0A1M5I1Z3</accession>
<dbReference type="PANTHER" id="PTHR33376:SF4">
    <property type="entry name" value="SIALIC ACID-BINDING PERIPLASMIC PROTEIN SIAP"/>
    <property type="match status" value="1"/>
</dbReference>
<sequence length="338" mass="36889">MTTKWTRRSVLSGAAAAAGSAIIIRPSLAAEYKFSQYHNQAASGTLHKNLTAMWQAIAAETNGRVETTVYPENNKLPGGDPDALKMLIAGEIQFFTLMGGIIGTVVPVAEAQQLPFAFKSAAEAHKAIDGPLGKYIGEEMAAKGMYLFPVAGFDNGMRQVASIPRPVTTPEDFAGMKIRVPPGQMMLDTFGAFGAQPVTTSANQIYDALKTGRVDAQENPLAILQGFKLYELVKYVSLTNHMWSGFNAMAHPATWKALPDDIQGVIERNFTKYVRQQRQDQAALNASLRDDFVKRGLVFNDVDQAAFRARLPEVYAVWKQKLGSKCWSLVEAEVGKLG</sequence>
<evidence type="ECO:0000313" key="6">
    <source>
        <dbReference type="EMBL" id="SHG22334.1"/>
    </source>
</evidence>
<dbReference type="AlphaFoldDB" id="A0A1M5I1Z3"/>
<dbReference type="Proteomes" id="UP000189796">
    <property type="component" value="Chromosome I"/>
</dbReference>
<dbReference type="EMBL" id="LT670817">
    <property type="protein sequence ID" value="SHG22334.1"/>
    <property type="molecule type" value="Genomic_DNA"/>
</dbReference>
<evidence type="ECO:0000256" key="5">
    <source>
        <dbReference type="SAM" id="SignalP"/>
    </source>
</evidence>
<dbReference type="GO" id="GO:0030288">
    <property type="term" value="C:outer membrane-bounded periplasmic space"/>
    <property type="evidence" value="ECO:0007669"/>
    <property type="project" value="InterPro"/>
</dbReference>
<reference evidence="6 7" key="1">
    <citation type="submission" date="2016-11" db="EMBL/GenBank/DDBJ databases">
        <authorList>
            <person name="Jaros S."/>
            <person name="Januszkiewicz K."/>
            <person name="Wedrychowicz H."/>
        </authorList>
    </citation>
    <scope>NUCLEOTIDE SEQUENCE [LARGE SCALE GENOMIC DNA]</scope>
    <source>
        <strain evidence="6 7">GAS138</strain>
    </source>
</reference>
<dbReference type="PROSITE" id="PS51318">
    <property type="entry name" value="TAT"/>
    <property type="match status" value="1"/>
</dbReference>
<dbReference type="InterPro" id="IPR006311">
    <property type="entry name" value="TAT_signal"/>
</dbReference>
<dbReference type="CDD" id="cd13603">
    <property type="entry name" value="PBP2_TRAP_Siap_TeaA_like"/>
    <property type="match status" value="1"/>
</dbReference>
<dbReference type="RefSeq" id="WP_079600058.1">
    <property type="nucleotide sequence ID" value="NZ_LT670817.1"/>
</dbReference>
<keyword evidence="6" id="KW-0675">Receptor</keyword>
<gene>
    <name evidence="6" type="ORF">SAMN05443248_0760</name>
</gene>
<dbReference type="InterPro" id="IPR018389">
    <property type="entry name" value="DctP_fam"/>
</dbReference>
<protein>
    <submittedName>
        <fullName evidence="6">Tripartite ATP-independent transporter solute receptor, DctP family</fullName>
    </submittedName>
</protein>
<dbReference type="InterPro" id="IPR038404">
    <property type="entry name" value="TRAP_DctP_sf"/>
</dbReference>
<name>A0A1M5I1Z3_9BRAD</name>
<evidence type="ECO:0000256" key="1">
    <source>
        <dbReference type="ARBA" id="ARBA00004196"/>
    </source>
</evidence>
<evidence type="ECO:0000256" key="2">
    <source>
        <dbReference type="ARBA" id="ARBA00009023"/>
    </source>
</evidence>
<dbReference type="GO" id="GO:0055085">
    <property type="term" value="P:transmembrane transport"/>
    <property type="evidence" value="ECO:0007669"/>
    <property type="project" value="InterPro"/>
</dbReference>
<dbReference type="InterPro" id="IPR004682">
    <property type="entry name" value="TRAP_DctP"/>
</dbReference>
<comment type="similarity">
    <text evidence="2">Belongs to the bacterial solute-binding protein 7 family.</text>
</comment>
<evidence type="ECO:0000313" key="7">
    <source>
        <dbReference type="Proteomes" id="UP000189796"/>
    </source>
</evidence>
<evidence type="ECO:0000256" key="4">
    <source>
        <dbReference type="ARBA" id="ARBA00022729"/>
    </source>
</evidence>
<dbReference type="Pfam" id="PF03480">
    <property type="entry name" value="DctP"/>
    <property type="match status" value="1"/>
</dbReference>
<dbReference type="SUPFAM" id="SSF53850">
    <property type="entry name" value="Periplasmic binding protein-like II"/>
    <property type="match status" value="1"/>
</dbReference>
<organism evidence="6 7">
    <name type="scientific">Bradyrhizobium erythrophlei</name>
    <dbReference type="NCBI Taxonomy" id="1437360"/>
    <lineage>
        <taxon>Bacteria</taxon>
        <taxon>Pseudomonadati</taxon>
        <taxon>Pseudomonadota</taxon>
        <taxon>Alphaproteobacteria</taxon>
        <taxon>Hyphomicrobiales</taxon>
        <taxon>Nitrobacteraceae</taxon>
        <taxon>Bradyrhizobium</taxon>
    </lineage>
</organism>
<comment type="subcellular location">
    <subcellularLocation>
        <location evidence="1">Cell envelope</location>
    </subcellularLocation>
</comment>
<proteinExistence type="inferred from homology"/>
<feature type="chain" id="PRO_5012680201" evidence="5">
    <location>
        <begin position="30"/>
        <end position="338"/>
    </location>
</feature>
<feature type="signal peptide" evidence="5">
    <location>
        <begin position="1"/>
        <end position="29"/>
    </location>
</feature>
<keyword evidence="4 5" id="KW-0732">Signal</keyword>
<dbReference type="OrthoDB" id="8204956at2"/>